<dbReference type="GO" id="GO:0005737">
    <property type="term" value="C:cytoplasm"/>
    <property type="evidence" value="ECO:0007669"/>
    <property type="project" value="UniProtKB-SubCell"/>
</dbReference>
<dbReference type="SUPFAM" id="SSF82708">
    <property type="entry name" value="R3H domain"/>
    <property type="match status" value="1"/>
</dbReference>
<keyword evidence="5" id="KW-0963">Cytoplasm</keyword>
<dbReference type="InterPro" id="IPR036867">
    <property type="entry name" value="R3H_dom_sf"/>
</dbReference>
<proteinExistence type="inferred from homology"/>
<feature type="region of interest" description="Disordered" evidence="9">
    <location>
        <begin position="268"/>
        <end position="305"/>
    </location>
</feature>
<evidence type="ECO:0000256" key="1">
    <source>
        <dbReference type="ARBA" id="ARBA00004123"/>
    </source>
</evidence>
<dbReference type="GO" id="GO:0005634">
    <property type="term" value="C:nucleus"/>
    <property type="evidence" value="ECO:0007669"/>
    <property type="project" value="UniProtKB-SubCell"/>
</dbReference>
<dbReference type="PROSITE" id="PS51061">
    <property type="entry name" value="R3H"/>
    <property type="match status" value="1"/>
</dbReference>
<dbReference type="InterPro" id="IPR051189">
    <property type="entry name" value="Splicing_assoc_domain"/>
</dbReference>
<dbReference type="InterPro" id="IPR034082">
    <property type="entry name" value="R3H_G-patch"/>
</dbReference>
<gene>
    <name evidence="12" type="ORF">B0T23DRAFT_447416</name>
</gene>
<comment type="caution">
    <text evidence="12">The sequence shown here is derived from an EMBL/GenBank/DDBJ whole genome shotgun (WGS) entry which is preliminary data.</text>
</comment>
<dbReference type="CDD" id="cd02646">
    <property type="entry name" value="R3H_G-patch"/>
    <property type="match status" value="1"/>
</dbReference>
<feature type="compositionally biased region" description="Acidic residues" evidence="9">
    <location>
        <begin position="370"/>
        <end position="385"/>
    </location>
</feature>
<feature type="region of interest" description="Disordered" evidence="9">
    <location>
        <begin position="339"/>
        <end position="385"/>
    </location>
</feature>
<dbReference type="Pfam" id="PF01585">
    <property type="entry name" value="G-patch"/>
    <property type="match status" value="1"/>
</dbReference>
<dbReference type="PANTHER" id="PTHR14195">
    <property type="entry name" value="G PATCH DOMAIN CONTAINING PROTEIN 2"/>
    <property type="match status" value="1"/>
</dbReference>
<dbReference type="Gene3D" id="3.30.1370.50">
    <property type="entry name" value="R3H-like domain"/>
    <property type="match status" value="1"/>
</dbReference>
<feature type="domain" description="R3H" evidence="11">
    <location>
        <begin position="526"/>
        <end position="588"/>
    </location>
</feature>
<evidence type="ECO:0000256" key="5">
    <source>
        <dbReference type="ARBA" id="ARBA00022490"/>
    </source>
</evidence>
<evidence type="ECO:0000256" key="4">
    <source>
        <dbReference type="ARBA" id="ARBA00018964"/>
    </source>
</evidence>
<feature type="compositionally biased region" description="Basic and acidic residues" evidence="9">
    <location>
        <begin position="155"/>
        <end position="168"/>
    </location>
</feature>
<feature type="region of interest" description="Disordered" evidence="9">
    <location>
        <begin position="1"/>
        <end position="23"/>
    </location>
</feature>
<evidence type="ECO:0000259" key="11">
    <source>
        <dbReference type="PROSITE" id="PS51061"/>
    </source>
</evidence>
<keyword evidence="8" id="KW-0539">Nucleus</keyword>
<evidence type="ECO:0000256" key="6">
    <source>
        <dbReference type="ARBA" id="ARBA00022664"/>
    </source>
</evidence>
<evidence type="ECO:0000256" key="8">
    <source>
        <dbReference type="ARBA" id="ARBA00023242"/>
    </source>
</evidence>
<feature type="region of interest" description="Disordered" evidence="9">
    <location>
        <begin position="623"/>
        <end position="642"/>
    </location>
</feature>
<keyword evidence="7" id="KW-0508">mRNA splicing</keyword>
<evidence type="ECO:0000259" key="10">
    <source>
        <dbReference type="PROSITE" id="PS50174"/>
    </source>
</evidence>
<sequence>MAPKKGKRPHAGPKTARMRATTAQKTIRSAATAETLNTGTAASTHGRIPFFHFHAVAHLTPTVGFTMRDEARNTTSHQLLLGTSLRTKPVQFVSAGYIEPLKQPELLPPAFPTLVGVDTAEEIQLQLNEIQEATVEAVGENSKPLGIDVQQSEPSRNDSTHDETDPVAKTDGNVEATEQLFFFDVARDETVVGTDQPPVPIPNRQSLADHSDSSEEIILFRGRTTHVQPTVQPVCEPRNHATNMTRQPMVGSTGTAAASTSTKVVIAARPTSAQGGRPTSAFKRKSPRRDSKRDSKREQKYMEDDDEDEILADYIANLADDSDGDDILTSHLRTFANRRDLGGNENSVNFGDESDDMDAMSETGGSNASDDSDENEQLDIDEEDIDDETLARLFAKQEELGMGSNELVLFSEEAAFNVQKAKNKKRAGRTEGFPSATAVADAFDGLELTDGWVNPGFIPPGRNRRNKQPPNFNVSDSEIELVLKTAWQKDRERKKQRKLEREELRAQGLLGKRANPDDLRVKYLTGMTLDDIKTELVAFLLTTEESLQFPPMDKQARKVLHELANKFKIKSQSTGKGDQRRPILYRTKATLRYKGHRSEEVVTHVDQEAVRIKRKYFHRLDAKGKPSYKTPSGGGGGRSGHQAVTVREGEIVGASAPELGQENKGRAMLEKMGWSKGMGLGSLDNKGILEPVKQVVKRSKAGLG</sequence>
<feature type="region of interest" description="Disordered" evidence="9">
    <location>
        <begin position="191"/>
        <end position="212"/>
    </location>
</feature>
<keyword evidence="13" id="KW-1185">Reference proteome</keyword>
<evidence type="ECO:0000256" key="7">
    <source>
        <dbReference type="ARBA" id="ARBA00023187"/>
    </source>
</evidence>
<dbReference type="EMBL" id="JAULSX010000008">
    <property type="protein sequence ID" value="KAK3486453.1"/>
    <property type="molecule type" value="Genomic_DNA"/>
</dbReference>
<dbReference type="GO" id="GO:0003676">
    <property type="term" value="F:nucleic acid binding"/>
    <property type="evidence" value="ECO:0007669"/>
    <property type="project" value="UniProtKB-UniRule"/>
</dbReference>
<dbReference type="SMART" id="SM00393">
    <property type="entry name" value="R3H"/>
    <property type="match status" value="1"/>
</dbReference>
<dbReference type="Pfam" id="PF01424">
    <property type="entry name" value="R3H"/>
    <property type="match status" value="1"/>
</dbReference>
<accession>A0AAJ0MMW2</accession>
<dbReference type="GO" id="GO:0008380">
    <property type="term" value="P:RNA splicing"/>
    <property type="evidence" value="ECO:0007669"/>
    <property type="project" value="UniProtKB-KW"/>
</dbReference>
<keyword evidence="6" id="KW-0507">mRNA processing</keyword>
<comment type="subcellular location">
    <subcellularLocation>
        <location evidence="2">Cytoplasm</location>
    </subcellularLocation>
    <subcellularLocation>
        <location evidence="1">Nucleus</location>
    </subcellularLocation>
</comment>
<organism evidence="12 13">
    <name type="scientific">Neurospora hispaniola</name>
    <dbReference type="NCBI Taxonomy" id="588809"/>
    <lineage>
        <taxon>Eukaryota</taxon>
        <taxon>Fungi</taxon>
        <taxon>Dikarya</taxon>
        <taxon>Ascomycota</taxon>
        <taxon>Pezizomycotina</taxon>
        <taxon>Sordariomycetes</taxon>
        <taxon>Sordariomycetidae</taxon>
        <taxon>Sordariales</taxon>
        <taxon>Sordariaceae</taxon>
        <taxon>Neurospora</taxon>
    </lineage>
</organism>
<dbReference type="PROSITE" id="PS50174">
    <property type="entry name" value="G_PATCH"/>
    <property type="match status" value="1"/>
</dbReference>
<evidence type="ECO:0000256" key="2">
    <source>
        <dbReference type="ARBA" id="ARBA00004496"/>
    </source>
</evidence>
<dbReference type="GO" id="GO:0006397">
    <property type="term" value="P:mRNA processing"/>
    <property type="evidence" value="ECO:0007669"/>
    <property type="project" value="UniProtKB-KW"/>
</dbReference>
<dbReference type="RefSeq" id="XP_062689010.1">
    <property type="nucleotide sequence ID" value="XM_062841004.1"/>
</dbReference>
<evidence type="ECO:0000256" key="9">
    <source>
        <dbReference type="SAM" id="MobiDB-lite"/>
    </source>
</evidence>
<feature type="compositionally biased region" description="Basic and acidic residues" evidence="9">
    <location>
        <begin position="288"/>
        <end position="302"/>
    </location>
</feature>
<evidence type="ECO:0000313" key="12">
    <source>
        <dbReference type="EMBL" id="KAK3486453.1"/>
    </source>
</evidence>
<feature type="region of interest" description="Disordered" evidence="9">
    <location>
        <begin position="141"/>
        <end position="173"/>
    </location>
</feature>
<comment type="similarity">
    <text evidence="3">Belongs to the SQS1 family.</text>
</comment>
<reference evidence="12 13" key="1">
    <citation type="journal article" date="2023" name="Mol. Phylogenet. Evol.">
        <title>Genome-scale phylogeny and comparative genomics of the fungal order Sordariales.</title>
        <authorList>
            <person name="Hensen N."/>
            <person name="Bonometti L."/>
            <person name="Westerberg I."/>
            <person name="Brannstrom I.O."/>
            <person name="Guillou S."/>
            <person name="Cros-Aarteil S."/>
            <person name="Calhoun S."/>
            <person name="Haridas S."/>
            <person name="Kuo A."/>
            <person name="Mondo S."/>
            <person name="Pangilinan J."/>
            <person name="Riley R."/>
            <person name="LaButti K."/>
            <person name="Andreopoulos B."/>
            <person name="Lipzen A."/>
            <person name="Chen C."/>
            <person name="Yan M."/>
            <person name="Daum C."/>
            <person name="Ng V."/>
            <person name="Clum A."/>
            <person name="Steindorff A."/>
            <person name="Ohm R.A."/>
            <person name="Martin F."/>
            <person name="Silar P."/>
            <person name="Natvig D.O."/>
            <person name="Lalanne C."/>
            <person name="Gautier V."/>
            <person name="Ament-Velasquez S.L."/>
            <person name="Kruys A."/>
            <person name="Hutchinson M.I."/>
            <person name="Powell A.J."/>
            <person name="Barry K."/>
            <person name="Miller A.N."/>
            <person name="Grigoriev I.V."/>
            <person name="Debuchy R."/>
            <person name="Gladieux P."/>
            <person name="Hiltunen Thoren M."/>
            <person name="Johannesson H."/>
        </authorList>
    </citation>
    <scope>NUCLEOTIDE SEQUENCE [LARGE SCALE GENOMIC DNA]</scope>
    <source>
        <strain evidence="12 13">FGSC 10403</strain>
    </source>
</reference>
<protein>
    <recommendedName>
        <fullName evidence="4">Protein SQS1</fullName>
    </recommendedName>
</protein>
<dbReference type="InterPro" id="IPR000467">
    <property type="entry name" value="G_patch_dom"/>
</dbReference>
<name>A0AAJ0MMW2_9PEZI</name>
<feature type="domain" description="G-patch" evidence="10">
    <location>
        <begin position="661"/>
        <end position="704"/>
    </location>
</feature>
<dbReference type="SMART" id="SM00443">
    <property type="entry name" value="G_patch"/>
    <property type="match status" value="1"/>
</dbReference>
<evidence type="ECO:0000256" key="3">
    <source>
        <dbReference type="ARBA" id="ARBA00010306"/>
    </source>
</evidence>
<evidence type="ECO:0000313" key="13">
    <source>
        <dbReference type="Proteomes" id="UP001285908"/>
    </source>
</evidence>
<dbReference type="InterPro" id="IPR001374">
    <property type="entry name" value="R3H_dom"/>
</dbReference>
<dbReference type="Proteomes" id="UP001285908">
    <property type="component" value="Unassembled WGS sequence"/>
</dbReference>
<dbReference type="GeneID" id="87878626"/>
<dbReference type="AlphaFoldDB" id="A0AAJ0MMW2"/>
<feature type="compositionally biased region" description="Basic residues" evidence="9">
    <location>
        <begin position="1"/>
        <end position="11"/>
    </location>
</feature>